<keyword evidence="3" id="KW-1185">Reference proteome</keyword>
<keyword evidence="1" id="KW-1133">Transmembrane helix</keyword>
<proteinExistence type="predicted"/>
<comment type="caution">
    <text evidence="2">The sequence shown here is derived from an EMBL/GenBank/DDBJ whole genome shotgun (WGS) entry which is preliminary data.</text>
</comment>
<keyword evidence="1" id="KW-0812">Transmembrane</keyword>
<feature type="transmembrane region" description="Helical" evidence="1">
    <location>
        <begin position="21"/>
        <end position="43"/>
    </location>
</feature>
<keyword evidence="1" id="KW-0472">Membrane</keyword>
<dbReference type="EMBL" id="JBHSNG010000012">
    <property type="protein sequence ID" value="MFC5581908.1"/>
    <property type="molecule type" value="Genomic_DNA"/>
</dbReference>
<dbReference type="Pfam" id="PF07963">
    <property type="entry name" value="N_methyl"/>
    <property type="match status" value="1"/>
</dbReference>
<organism evidence="2 3">
    <name type="scientific">Rhodanobacter terrae</name>
    <dbReference type="NCBI Taxonomy" id="418647"/>
    <lineage>
        <taxon>Bacteria</taxon>
        <taxon>Pseudomonadati</taxon>
        <taxon>Pseudomonadota</taxon>
        <taxon>Gammaproteobacteria</taxon>
        <taxon>Lysobacterales</taxon>
        <taxon>Rhodanobacteraceae</taxon>
        <taxon>Rhodanobacter</taxon>
    </lineage>
</organism>
<dbReference type="InterPro" id="IPR032092">
    <property type="entry name" value="PilW"/>
</dbReference>
<evidence type="ECO:0000313" key="2">
    <source>
        <dbReference type="EMBL" id="MFC5581908.1"/>
    </source>
</evidence>
<dbReference type="RefSeq" id="WP_377327597.1">
    <property type="nucleotide sequence ID" value="NZ_JBHSNG010000012.1"/>
</dbReference>
<gene>
    <name evidence="2" type="ORF">ACFPPB_12365</name>
</gene>
<reference evidence="3" key="1">
    <citation type="journal article" date="2019" name="Int. J. Syst. Evol. Microbiol.">
        <title>The Global Catalogue of Microorganisms (GCM) 10K type strain sequencing project: providing services to taxonomists for standard genome sequencing and annotation.</title>
        <authorList>
            <consortium name="The Broad Institute Genomics Platform"/>
            <consortium name="The Broad Institute Genome Sequencing Center for Infectious Disease"/>
            <person name="Wu L."/>
            <person name="Ma J."/>
        </authorList>
    </citation>
    <scope>NUCLEOTIDE SEQUENCE [LARGE SCALE GENOMIC DNA]</scope>
    <source>
        <strain evidence="3">CGMCC 1.13587</strain>
    </source>
</reference>
<dbReference type="Pfam" id="PF16074">
    <property type="entry name" value="PilW"/>
    <property type="match status" value="1"/>
</dbReference>
<dbReference type="Proteomes" id="UP001596111">
    <property type="component" value="Unassembled WGS sequence"/>
</dbReference>
<name>A0ABW0SZ96_9GAMM</name>
<evidence type="ECO:0000256" key="1">
    <source>
        <dbReference type="SAM" id="Phobius"/>
    </source>
</evidence>
<dbReference type="PROSITE" id="PS00409">
    <property type="entry name" value="PROKAR_NTER_METHYL"/>
    <property type="match status" value="1"/>
</dbReference>
<evidence type="ECO:0000313" key="3">
    <source>
        <dbReference type="Proteomes" id="UP001596111"/>
    </source>
</evidence>
<dbReference type="InterPro" id="IPR012902">
    <property type="entry name" value="N_methyl_site"/>
</dbReference>
<dbReference type="NCBIfam" id="TIGR02532">
    <property type="entry name" value="IV_pilin_GFxxxE"/>
    <property type="match status" value="1"/>
</dbReference>
<sequence>MTPRAHSQPLSHVRHQAGMSLIELMIAVAIGLALLAGLSSLYVSTSKARSEFNKTSEQVENGRFALQSITRDIEMAGFYGRSSLPVATTSYALSDPCATAPASMGFSTTPALTVPLPVYGPALASTAPACLPATLATTLPNMKAGAEVLTVSYVSGSTTATPDGNNYYLQRSGCETDSVSMVYSKTAGAFTLHNKAPSGSSVCSTSTSAELRQYVERSYYVATCDVCSGTGADTTPTLKVAEFVNGAIQVSSLVAGIEDVHYSYGEDLDNNGSPDCYVDNPSDVSAVPTACAAAAAAAVPPYTWTASATANWANVTAVRINLLSRNLDNTASWTDTRSYDLGRAAADGPYNDHYKRHVYGTVARIWNTGGLRENQ</sequence>
<accession>A0ABW0SZ96</accession>
<protein>
    <submittedName>
        <fullName evidence="2">PilW family protein</fullName>
    </submittedName>
</protein>